<feature type="domain" description="GCF C-terminal" evidence="6">
    <location>
        <begin position="464"/>
        <end position="674"/>
    </location>
</feature>
<dbReference type="GO" id="GO:0003677">
    <property type="term" value="F:DNA binding"/>
    <property type="evidence" value="ECO:0007669"/>
    <property type="project" value="InterPro"/>
</dbReference>
<dbReference type="InterPro" id="IPR012890">
    <property type="entry name" value="GCFC2-like"/>
</dbReference>
<name>A0A7S0NHY3_MICPS</name>
<evidence type="ECO:0000256" key="4">
    <source>
        <dbReference type="SAM" id="Coils"/>
    </source>
</evidence>
<evidence type="ECO:0000256" key="2">
    <source>
        <dbReference type="ARBA" id="ARBA00010801"/>
    </source>
</evidence>
<comment type="similarity">
    <text evidence="2">Belongs to the GCF family.</text>
</comment>
<evidence type="ECO:0000313" key="7">
    <source>
        <dbReference type="EMBL" id="CAD8514936.1"/>
    </source>
</evidence>
<evidence type="ECO:0000256" key="3">
    <source>
        <dbReference type="ARBA" id="ARBA00023242"/>
    </source>
</evidence>
<feature type="region of interest" description="Disordered" evidence="5">
    <location>
        <begin position="111"/>
        <end position="153"/>
    </location>
</feature>
<gene>
    <name evidence="7" type="ORF">MCOM1403_LOCUS2361</name>
</gene>
<dbReference type="Pfam" id="PF07842">
    <property type="entry name" value="GCFC"/>
    <property type="match status" value="1"/>
</dbReference>
<reference evidence="7" key="1">
    <citation type="submission" date="2021-01" db="EMBL/GenBank/DDBJ databases">
        <authorList>
            <person name="Corre E."/>
            <person name="Pelletier E."/>
            <person name="Niang G."/>
            <person name="Scheremetjew M."/>
            <person name="Finn R."/>
            <person name="Kale V."/>
            <person name="Holt S."/>
            <person name="Cochrane G."/>
            <person name="Meng A."/>
            <person name="Brown T."/>
            <person name="Cohen L."/>
        </authorList>
    </citation>
    <scope>NUCLEOTIDE SEQUENCE</scope>
    <source>
        <strain evidence="7">CCMP1723</strain>
    </source>
</reference>
<dbReference type="AlphaFoldDB" id="A0A7S0NHY3"/>
<dbReference type="GO" id="GO:0005634">
    <property type="term" value="C:nucleus"/>
    <property type="evidence" value="ECO:0007669"/>
    <property type="project" value="UniProtKB-SubCell"/>
</dbReference>
<comment type="subcellular location">
    <subcellularLocation>
        <location evidence="1">Nucleus</location>
    </subcellularLocation>
</comment>
<evidence type="ECO:0000256" key="1">
    <source>
        <dbReference type="ARBA" id="ARBA00004123"/>
    </source>
</evidence>
<feature type="compositionally biased region" description="Basic and acidic residues" evidence="5">
    <location>
        <begin position="322"/>
        <end position="340"/>
    </location>
</feature>
<feature type="region of interest" description="Disordered" evidence="5">
    <location>
        <begin position="1"/>
        <end position="99"/>
    </location>
</feature>
<keyword evidence="4" id="KW-0175">Coiled coil</keyword>
<sequence length="778" mass="83856">MRMRARTPAREPRKHPRSSSRPRKPNPKKKGKGKADGGMAASLLSFDDEEAGADTFQVTKKPPAGDGAHRVKKKSMRAPDALKPDAEEKKGGGEYSIERLRELASAQKTLTARPAEHMDHNAPANGRSGASTREPIAFMPPPPRPGRDDDFGIPDAAAIKAAKAKREAARAALTSAADHTPVPGAEVDVDMDAGEDTAWEDEQLRKAMSAGAGAGAPRAVVKKQPSVDVLAGGRAALESLRNGVARLEVSRQNAKNEVTRADAALASSEATLKNHEERLTAAGERYKYMQEMRDYFRDLCECLREKGPIIDELEEHAQRLHEHRGLASKRESEGNLRDEATEAEAGMEAAQGALMRGASQAEAIAAATAAAEGAIAARFDSLRPNLDEFGRDLNLAERQAAEKRAAVRRSRRKEELSMKNLGEEDDAEDAVEVELFYKGLEDATEAASQVMRDAGADFSSIPPIKARSEEWKRRFPRAYKDAYMPESVPQLFAPFARLELLSWSPLYAETRTSPGSAAAPAIDAMRWYSDLFDYGMVEGDDAAADDSDGNLVPTLIEKLVAPVVEHAVNECWNPLSLAQSTRLAGVVKEMTVYLEPTECEAMRRILSSVRARLSEMVDRGCDIPAWAPVITAAAPMAESYARRRFGVAVRCLRVIMAWDGVLPQSELRTLACDRVVAGCAAPRLRLLLARPGECLAAIERLVGVLPPDWLTGSARVVRDVASTLGQAVRSQPEAHSAAAVEADAGAGKAVPVAALANILAALGDNDESAAVANLFGFT</sequence>
<proteinExistence type="inferred from homology"/>
<feature type="coiled-coil region" evidence="4">
    <location>
        <begin position="237"/>
        <end position="285"/>
    </location>
</feature>
<dbReference type="InterPro" id="IPR022783">
    <property type="entry name" value="GCFC_dom"/>
</dbReference>
<organism evidence="7">
    <name type="scientific">Micromonas pusilla</name>
    <name type="common">Picoplanktonic green alga</name>
    <name type="synonym">Chromulina pusilla</name>
    <dbReference type="NCBI Taxonomy" id="38833"/>
    <lineage>
        <taxon>Eukaryota</taxon>
        <taxon>Viridiplantae</taxon>
        <taxon>Chlorophyta</taxon>
        <taxon>Mamiellophyceae</taxon>
        <taxon>Mamiellales</taxon>
        <taxon>Mamiellaceae</taxon>
        <taxon>Micromonas</taxon>
    </lineage>
</organism>
<feature type="compositionally biased region" description="Basic residues" evidence="5">
    <location>
        <begin position="1"/>
        <end position="32"/>
    </location>
</feature>
<feature type="coiled-coil region" evidence="4">
    <location>
        <begin position="386"/>
        <end position="413"/>
    </location>
</feature>
<evidence type="ECO:0000256" key="5">
    <source>
        <dbReference type="SAM" id="MobiDB-lite"/>
    </source>
</evidence>
<dbReference type="GO" id="GO:0000398">
    <property type="term" value="P:mRNA splicing, via spliceosome"/>
    <property type="evidence" value="ECO:0007669"/>
    <property type="project" value="InterPro"/>
</dbReference>
<dbReference type="PANTHER" id="PTHR12214">
    <property type="entry name" value="GC-RICH SEQUENCE DNA-BINDING FACTOR"/>
    <property type="match status" value="1"/>
</dbReference>
<evidence type="ECO:0000259" key="6">
    <source>
        <dbReference type="Pfam" id="PF07842"/>
    </source>
</evidence>
<dbReference type="EMBL" id="HBEQ01003078">
    <property type="protein sequence ID" value="CAD8514936.1"/>
    <property type="molecule type" value="Transcribed_RNA"/>
</dbReference>
<feature type="compositionally biased region" description="Basic and acidic residues" evidence="5">
    <location>
        <begin position="80"/>
        <end position="99"/>
    </location>
</feature>
<dbReference type="PANTHER" id="PTHR12214:SF0">
    <property type="entry name" value="LD29489P"/>
    <property type="match status" value="1"/>
</dbReference>
<keyword evidence="3" id="KW-0539">Nucleus</keyword>
<protein>
    <recommendedName>
        <fullName evidence="6">GCF C-terminal domain-containing protein</fullName>
    </recommendedName>
</protein>
<accession>A0A7S0NHY3</accession>
<feature type="region of interest" description="Disordered" evidence="5">
    <location>
        <begin position="322"/>
        <end position="348"/>
    </location>
</feature>